<dbReference type="EMBL" id="BRYB01003672">
    <property type="protein sequence ID" value="GMI19026.1"/>
    <property type="molecule type" value="Genomic_DNA"/>
</dbReference>
<feature type="domain" description="SRP54-type proteins GTP-binding" evidence="4">
    <location>
        <begin position="34"/>
        <end position="47"/>
    </location>
</feature>
<dbReference type="Gene3D" id="3.40.50.300">
    <property type="entry name" value="P-loop containing nucleotide triphosphate hydrolases"/>
    <property type="match status" value="1"/>
</dbReference>
<dbReference type="Gene3D" id="1.10.260.30">
    <property type="entry name" value="Signal recognition particle, SRP54 subunit, M-domain"/>
    <property type="match status" value="1"/>
</dbReference>
<reference evidence="5 6" key="1">
    <citation type="journal article" date="2023" name="Commun. Biol.">
        <title>Genome analysis of Parmales, the sister group of diatoms, reveals the evolutionary specialization of diatoms from phago-mixotrophs to photoautotrophs.</title>
        <authorList>
            <person name="Ban H."/>
            <person name="Sato S."/>
            <person name="Yoshikawa S."/>
            <person name="Yamada K."/>
            <person name="Nakamura Y."/>
            <person name="Ichinomiya M."/>
            <person name="Sato N."/>
            <person name="Blanc-Mathieu R."/>
            <person name="Endo H."/>
            <person name="Kuwata A."/>
            <person name="Ogata H."/>
        </authorList>
    </citation>
    <scope>NUCLEOTIDE SEQUENCE [LARGE SCALE GENOMIC DNA]</scope>
</reference>
<dbReference type="PROSITE" id="PS00300">
    <property type="entry name" value="SRP54"/>
    <property type="match status" value="1"/>
</dbReference>
<dbReference type="SUPFAM" id="SSF52540">
    <property type="entry name" value="P-loop containing nucleoside triphosphate hydrolases"/>
    <property type="match status" value="1"/>
</dbReference>
<evidence type="ECO:0000313" key="6">
    <source>
        <dbReference type="Proteomes" id="UP001165060"/>
    </source>
</evidence>
<evidence type="ECO:0000256" key="1">
    <source>
        <dbReference type="ARBA" id="ARBA00022741"/>
    </source>
</evidence>
<dbReference type="SUPFAM" id="SSF47446">
    <property type="entry name" value="Signal peptide-binding domain"/>
    <property type="match status" value="1"/>
</dbReference>
<comment type="catalytic activity">
    <reaction evidence="3">
        <text>GTP + H2O = GDP + phosphate + H(+)</text>
        <dbReference type="Rhea" id="RHEA:19669"/>
        <dbReference type="ChEBI" id="CHEBI:15377"/>
        <dbReference type="ChEBI" id="CHEBI:15378"/>
        <dbReference type="ChEBI" id="CHEBI:37565"/>
        <dbReference type="ChEBI" id="CHEBI:43474"/>
        <dbReference type="ChEBI" id="CHEBI:58189"/>
        <dbReference type="EC" id="3.6.5.4"/>
    </reaction>
    <physiologicalReaction direction="left-to-right" evidence="3">
        <dbReference type="Rhea" id="RHEA:19670"/>
    </physiologicalReaction>
</comment>
<evidence type="ECO:0000256" key="3">
    <source>
        <dbReference type="ARBA" id="ARBA00048157"/>
    </source>
</evidence>
<keyword evidence="6" id="KW-1185">Reference proteome</keyword>
<dbReference type="InterPro" id="IPR004125">
    <property type="entry name" value="Signal_recog_particle_SRP54_M"/>
</dbReference>
<comment type="caution">
    <text evidence="5">The sequence shown here is derived from an EMBL/GenBank/DDBJ whole genome shotgun (WGS) entry which is preliminary data.</text>
</comment>
<dbReference type="InterPro" id="IPR000897">
    <property type="entry name" value="SRP54_GTPase_dom"/>
</dbReference>
<dbReference type="PANTHER" id="PTHR11564">
    <property type="entry name" value="SIGNAL RECOGNITION PARTICLE 54K PROTEIN SRP54"/>
    <property type="match status" value="1"/>
</dbReference>
<dbReference type="Pfam" id="PF00448">
    <property type="entry name" value="SRP54"/>
    <property type="match status" value="1"/>
</dbReference>
<protein>
    <recommendedName>
        <fullName evidence="4">SRP54-type proteins GTP-binding domain-containing protein</fullName>
    </recommendedName>
</protein>
<evidence type="ECO:0000313" key="5">
    <source>
        <dbReference type="EMBL" id="GMI19026.1"/>
    </source>
</evidence>
<dbReference type="Proteomes" id="UP001165060">
    <property type="component" value="Unassembled WGS sequence"/>
</dbReference>
<name>A0ABQ6M3U1_9STRA</name>
<evidence type="ECO:0000259" key="4">
    <source>
        <dbReference type="PROSITE" id="PS00300"/>
    </source>
</evidence>
<dbReference type="Pfam" id="PF02978">
    <property type="entry name" value="SRP_SPB"/>
    <property type="match status" value="1"/>
</dbReference>
<evidence type="ECO:0000256" key="2">
    <source>
        <dbReference type="ARBA" id="ARBA00023134"/>
    </source>
</evidence>
<gene>
    <name evidence="5" type="ORF">TeGR_g8132</name>
</gene>
<dbReference type="InterPro" id="IPR022941">
    <property type="entry name" value="SRP54"/>
</dbReference>
<dbReference type="PANTHER" id="PTHR11564:SF5">
    <property type="entry name" value="SIGNAL RECOGNITION PARTICLE SUBUNIT SRP54"/>
    <property type="match status" value="1"/>
</dbReference>
<accession>A0ABQ6M3U1</accession>
<keyword evidence="2" id="KW-0342">GTP-binding</keyword>
<sequence>PPPPLQVGSVIVTKLDGHAKGGGAISAVAATDSPIVFLGSGEHFDDFEPFNAKSFVSKLLGFGDIKGFMEELDGVVDKKRRAEIQKNLSKGKYTLRDLYTQFDSMNKLGGMGKAMSSMGMGNMGGMAGASDAIFGKMRFMMDSMKDEELDGVVDLQAVGEDRDKRIVRIARGSGTHPSDVEQLLRVHAAFAKGLGSMGKAGLMGNSNPAVEKQVQLMKKNPAMMKKGYENACQQGFKGSLADFKAELDGEGSSGNAAPGAGGMPNMADMMKNMGGMGGMPGMGGVDPAMMQQMMQGMGGGGGGGGMGGMDPAMMQQMMGGMGGGGGGSGGGMGNMMANLLSGAGGGGDLLKNLMGGNSGDGRAVPPEIAAAAARLSGNQANMTPQQQQQMMEQMKAMGM</sequence>
<dbReference type="InterPro" id="IPR036891">
    <property type="entry name" value="Signal_recog_part_SRP54_M_sf"/>
</dbReference>
<feature type="non-terminal residue" evidence="5">
    <location>
        <position position="1"/>
    </location>
</feature>
<organism evidence="5 6">
    <name type="scientific">Tetraparma gracilis</name>
    <dbReference type="NCBI Taxonomy" id="2962635"/>
    <lineage>
        <taxon>Eukaryota</taxon>
        <taxon>Sar</taxon>
        <taxon>Stramenopiles</taxon>
        <taxon>Ochrophyta</taxon>
        <taxon>Bolidophyceae</taxon>
        <taxon>Parmales</taxon>
        <taxon>Triparmaceae</taxon>
        <taxon>Tetraparma</taxon>
    </lineage>
</organism>
<dbReference type="InterPro" id="IPR027417">
    <property type="entry name" value="P-loop_NTPase"/>
</dbReference>
<keyword evidence="1" id="KW-0547">Nucleotide-binding</keyword>
<proteinExistence type="predicted"/>